<accession>A0A6C0LW30</accession>
<proteinExistence type="predicted"/>
<dbReference type="PANTHER" id="PTHR43675">
    <property type="entry name" value="ARSENITE METHYLTRANSFERASE"/>
    <property type="match status" value="1"/>
</dbReference>
<evidence type="ECO:0000259" key="3">
    <source>
        <dbReference type="Pfam" id="PF13649"/>
    </source>
</evidence>
<protein>
    <recommendedName>
        <fullName evidence="3">Methyltransferase domain-containing protein</fullName>
    </recommendedName>
</protein>
<dbReference type="InterPro" id="IPR029063">
    <property type="entry name" value="SAM-dependent_MTases_sf"/>
</dbReference>
<evidence type="ECO:0000256" key="2">
    <source>
        <dbReference type="ARBA" id="ARBA00022691"/>
    </source>
</evidence>
<dbReference type="AlphaFoldDB" id="A0A6C0LW30"/>
<evidence type="ECO:0000313" key="4">
    <source>
        <dbReference type="EMBL" id="QHU33442.1"/>
    </source>
</evidence>
<keyword evidence="2" id="KW-0949">S-adenosyl-L-methionine</keyword>
<organism evidence="4">
    <name type="scientific">viral metagenome</name>
    <dbReference type="NCBI Taxonomy" id="1070528"/>
    <lineage>
        <taxon>unclassified sequences</taxon>
        <taxon>metagenomes</taxon>
        <taxon>organismal metagenomes</taxon>
    </lineage>
</organism>
<dbReference type="Gene3D" id="3.40.50.150">
    <property type="entry name" value="Vaccinia Virus protein VP39"/>
    <property type="match status" value="1"/>
</dbReference>
<dbReference type="Pfam" id="PF13649">
    <property type="entry name" value="Methyltransf_25"/>
    <property type="match status" value="1"/>
</dbReference>
<name>A0A6C0LW30_9ZZZZ</name>
<evidence type="ECO:0000256" key="1">
    <source>
        <dbReference type="ARBA" id="ARBA00022679"/>
    </source>
</evidence>
<dbReference type="CDD" id="cd02440">
    <property type="entry name" value="AdoMet_MTases"/>
    <property type="match status" value="1"/>
</dbReference>
<dbReference type="SUPFAM" id="SSF53335">
    <property type="entry name" value="S-adenosyl-L-methionine-dependent methyltransferases"/>
    <property type="match status" value="1"/>
</dbReference>
<dbReference type="GO" id="GO:0008168">
    <property type="term" value="F:methyltransferase activity"/>
    <property type="evidence" value="ECO:0007669"/>
    <property type="project" value="TreeGrafter"/>
</dbReference>
<feature type="domain" description="Methyltransferase" evidence="3">
    <location>
        <begin position="87"/>
        <end position="172"/>
    </location>
</feature>
<sequence>MKTLTFFLSLCITTSALDIKPSGFVSKSKAILNTPIHFMPNHGLMGKFHASVAQTLEDATDAYLYEGVNPRAKFAKYISQYYKDSSVIDIGCGVGQTTFELNKFMDRSCKLIGIDASCEMLDMAKERDVNQDVEFHQLNAVDIKHKYDVAVISNLFHELPHQAHKEILNNLVNRCDDIWVLDYNPDTLPPADEMLSTVREYEPFLADYQKHFSDVIYDTCYVHEVDIPDMPIGVKVWNLNKKYP</sequence>
<keyword evidence="1" id="KW-0808">Transferase</keyword>
<reference evidence="4" key="1">
    <citation type="journal article" date="2020" name="Nature">
        <title>Giant virus diversity and host interactions through global metagenomics.</title>
        <authorList>
            <person name="Schulz F."/>
            <person name="Roux S."/>
            <person name="Paez-Espino D."/>
            <person name="Jungbluth S."/>
            <person name="Walsh D.A."/>
            <person name="Denef V.J."/>
            <person name="McMahon K.D."/>
            <person name="Konstantinidis K.T."/>
            <person name="Eloe-Fadrosh E.A."/>
            <person name="Kyrpides N.C."/>
            <person name="Woyke T."/>
        </authorList>
    </citation>
    <scope>NUCLEOTIDE SEQUENCE</scope>
    <source>
        <strain evidence="4">GVMAG-S-1016704-121</strain>
    </source>
</reference>
<dbReference type="InterPro" id="IPR041698">
    <property type="entry name" value="Methyltransf_25"/>
</dbReference>
<dbReference type="InterPro" id="IPR026669">
    <property type="entry name" value="Arsenite_MeTrfase-like"/>
</dbReference>
<dbReference type="EMBL" id="MN740557">
    <property type="protein sequence ID" value="QHU33442.1"/>
    <property type="molecule type" value="Genomic_DNA"/>
</dbReference>
<dbReference type="PANTHER" id="PTHR43675:SF8">
    <property type="entry name" value="ARSENITE METHYLTRANSFERASE"/>
    <property type="match status" value="1"/>
</dbReference>